<comment type="caution">
    <text evidence="3">The sequence shown here is derived from an EMBL/GenBank/DDBJ whole genome shotgun (WGS) entry which is preliminary data.</text>
</comment>
<dbReference type="EMBL" id="JAFMYV010000006">
    <property type="protein sequence ID" value="MBO0937516.1"/>
    <property type="molecule type" value="Genomic_DNA"/>
</dbReference>
<accession>A0A939GFR8</accession>
<dbReference type="InterPro" id="IPR050116">
    <property type="entry name" value="DNA_polymerase-Y"/>
</dbReference>
<dbReference type="Proteomes" id="UP000664034">
    <property type="component" value="Unassembled WGS sequence"/>
</dbReference>
<reference evidence="3" key="1">
    <citation type="submission" date="2021-03" db="EMBL/GenBank/DDBJ databases">
        <title>Fibrella sp. HMF5335 genome sequencing and assembly.</title>
        <authorList>
            <person name="Kang H."/>
            <person name="Kim H."/>
            <person name="Bae S."/>
            <person name="Joh K."/>
        </authorList>
    </citation>
    <scope>NUCLEOTIDE SEQUENCE</scope>
    <source>
        <strain evidence="3">HMF5335</strain>
    </source>
</reference>
<dbReference type="GO" id="GO:0006281">
    <property type="term" value="P:DNA repair"/>
    <property type="evidence" value="ECO:0007669"/>
    <property type="project" value="InterPro"/>
</dbReference>
<dbReference type="InterPro" id="IPR043128">
    <property type="entry name" value="Rev_trsase/Diguanyl_cyclase"/>
</dbReference>
<organism evidence="3 4">
    <name type="scientific">Fibrella rubiginis</name>
    <dbReference type="NCBI Taxonomy" id="2817060"/>
    <lineage>
        <taxon>Bacteria</taxon>
        <taxon>Pseudomonadati</taxon>
        <taxon>Bacteroidota</taxon>
        <taxon>Cytophagia</taxon>
        <taxon>Cytophagales</taxon>
        <taxon>Spirosomataceae</taxon>
        <taxon>Fibrella</taxon>
    </lineage>
</organism>
<dbReference type="SUPFAM" id="SSF56672">
    <property type="entry name" value="DNA/RNA polymerases"/>
    <property type="match status" value="1"/>
</dbReference>
<dbReference type="GO" id="GO:0003887">
    <property type="term" value="F:DNA-directed DNA polymerase activity"/>
    <property type="evidence" value="ECO:0007669"/>
    <property type="project" value="TreeGrafter"/>
</dbReference>
<dbReference type="Pfam" id="PF11799">
    <property type="entry name" value="IMS_C"/>
    <property type="match status" value="1"/>
</dbReference>
<dbReference type="Gene3D" id="3.30.1490.100">
    <property type="entry name" value="DNA polymerase, Y-family, little finger domain"/>
    <property type="match status" value="1"/>
</dbReference>
<dbReference type="GO" id="GO:0042276">
    <property type="term" value="P:error-prone translesion synthesis"/>
    <property type="evidence" value="ECO:0007669"/>
    <property type="project" value="TreeGrafter"/>
</dbReference>
<keyword evidence="4" id="KW-1185">Reference proteome</keyword>
<dbReference type="Gene3D" id="3.30.70.270">
    <property type="match status" value="1"/>
</dbReference>
<dbReference type="Gene3D" id="1.10.150.20">
    <property type="entry name" value="5' to 3' exonuclease, C-terminal subdomain"/>
    <property type="match status" value="1"/>
</dbReference>
<dbReference type="GO" id="GO:0005829">
    <property type="term" value="C:cytosol"/>
    <property type="evidence" value="ECO:0007669"/>
    <property type="project" value="TreeGrafter"/>
</dbReference>
<dbReference type="InterPro" id="IPR001126">
    <property type="entry name" value="UmuC"/>
</dbReference>
<feature type="domain" description="UmuC" evidence="2">
    <location>
        <begin position="14"/>
        <end position="197"/>
    </location>
</feature>
<dbReference type="PANTHER" id="PTHR11076">
    <property type="entry name" value="DNA REPAIR POLYMERASE UMUC / TRANSFERASE FAMILY MEMBER"/>
    <property type="match status" value="1"/>
</dbReference>
<protein>
    <submittedName>
        <fullName evidence="3">DNA polymerase IV</fullName>
    </submittedName>
</protein>
<dbReference type="InterPro" id="IPR036775">
    <property type="entry name" value="DNA_pol_Y-fam_lit_finger_sf"/>
</dbReference>
<evidence type="ECO:0000313" key="4">
    <source>
        <dbReference type="Proteomes" id="UP000664034"/>
    </source>
</evidence>
<sequence>MNANRLRTHTEPTVLFVDMNSFFASCEQQDNHWLRGRPVAVCVYTGRQGCVIAPSIEAKGRGVKTGMRLDEAMQLCPDLVPVETHPSRYRDYHVKLINVLKRFADEVLPKSIDEAIVDLTRYQLAYPSMTDVARRIKQAIRTDVGDYLRCSIGIAPNAFLAKLASTLQKPDGLTIISPANIDDVLAKLTLTDLPGIAHGMSARLEAGGINTPLELRYASPDRLKLVCKSIVGWHWHLRLNFGGEVDMATQAYKQMQAIRSVSGAQRQSVETLHTILRTLCLTLERRMVRQQLFCQRLQGWVRYWNGKRYEDELTVSIPMQDGIDLYTTLCSRMDNYQQAHRCTPLLNADVRQIGVGVTDFMPADMVQYDLFEDNTRKDKFRQTLYAINDRFGPNTLVRATQIRPETPVKELIGFGSIKDLHDITDWEAV</sequence>
<proteinExistence type="inferred from homology"/>
<dbReference type="Pfam" id="PF00817">
    <property type="entry name" value="IMS"/>
    <property type="match status" value="1"/>
</dbReference>
<dbReference type="InterPro" id="IPR017961">
    <property type="entry name" value="DNA_pol_Y-fam_little_finger"/>
</dbReference>
<comment type="similarity">
    <text evidence="1">Belongs to the DNA polymerase type-Y family.</text>
</comment>
<dbReference type="PANTHER" id="PTHR11076:SF34">
    <property type="entry name" value="PROTEIN UMUC"/>
    <property type="match status" value="1"/>
</dbReference>
<dbReference type="GO" id="GO:0003684">
    <property type="term" value="F:damaged DNA binding"/>
    <property type="evidence" value="ECO:0007669"/>
    <property type="project" value="InterPro"/>
</dbReference>
<dbReference type="SUPFAM" id="SSF100879">
    <property type="entry name" value="Lesion bypass DNA polymerase (Y-family), little finger domain"/>
    <property type="match status" value="1"/>
</dbReference>
<dbReference type="GO" id="GO:0009432">
    <property type="term" value="P:SOS response"/>
    <property type="evidence" value="ECO:0007669"/>
    <property type="project" value="TreeGrafter"/>
</dbReference>
<evidence type="ECO:0000313" key="3">
    <source>
        <dbReference type="EMBL" id="MBO0937516.1"/>
    </source>
</evidence>
<evidence type="ECO:0000256" key="1">
    <source>
        <dbReference type="ARBA" id="ARBA00010945"/>
    </source>
</evidence>
<dbReference type="AlphaFoldDB" id="A0A939GFR8"/>
<dbReference type="Gene3D" id="3.40.1170.60">
    <property type="match status" value="1"/>
</dbReference>
<evidence type="ECO:0000259" key="2">
    <source>
        <dbReference type="PROSITE" id="PS50173"/>
    </source>
</evidence>
<name>A0A939GFR8_9BACT</name>
<dbReference type="InterPro" id="IPR043502">
    <property type="entry name" value="DNA/RNA_pol_sf"/>
</dbReference>
<dbReference type="PROSITE" id="PS50173">
    <property type="entry name" value="UMUC"/>
    <property type="match status" value="1"/>
</dbReference>
<gene>
    <name evidence="3" type="ORF">J2I47_13245</name>
</gene>